<reference evidence="6" key="2">
    <citation type="submission" date="2025-08" db="UniProtKB">
        <authorList>
            <consortium name="Ensembl"/>
        </authorList>
    </citation>
    <scope>IDENTIFICATION</scope>
</reference>
<evidence type="ECO:0000313" key="7">
    <source>
        <dbReference type="Proteomes" id="UP000694397"/>
    </source>
</evidence>
<keyword evidence="1" id="KW-0677">Repeat</keyword>
<dbReference type="PANTHER" id="PTHR14491">
    <property type="entry name" value="SOSONDOWAH, ISOFORM G"/>
    <property type="match status" value="1"/>
</dbReference>
<dbReference type="PROSITE" id="PS50088">
    <property type="entry name" value="ANK_REPEAT"/>
    <property type="match status" value="2"/>
</dbReference>
<dbReference type="Proteomes" id="UP000694397">
    <property type="component" value="Chromosome 19"/>
</dbReference>
<evidence type="ECO:0000256" key="2">
    <source>
        <dbReference type="ARBA" id="ARBA00023043"/>
    </source>
</evidence>
<dbReference type="InterPro" id="IPR036770">
    <property type="entry name" value="Ankyrin_rpt-contain_sf"/>
</dbReference>
<feature type="repeat" description="ANK" evidence="4">
    <location>
        <begin position="178"/>
        <end position="207"/>
    </location>
</feature>
<evidence type="ECO:0008006" key="8">
    <source>
        <dbReference type="Google" id="ProtNLM"/>
    </source>
</evidence>
<sequence length="318" mass="35280">MGDDVSEESLLEYLFSAGGKAKNSDMLKTYRHFGEKYVVLKKKYKQLMQEREADQRTDKSYSPSRHTGSALAQELQTPVPALVIGGVPKGQYEVSWCRGPSIIITEAPELHPLSGAAALGSLCFCVGGAILLTMFHTSQLEPLEKEWMHSAACGQLDHLSHLLQQDPSLASKKVLITTALHWAAKHGRDDMVALMVKSGVDVNMKAGYTPLHIAALHGHHRIIDLLVGTYGAKKNVRDYSGHLAHQYLNTRDPAGEDGEAGEFTQLLLLHERKARRLVTLFQHKKKWGSAEDLATISEERPTGNQLSLPPFRPRKFSR</sequence>
<proteinExistence type="inferred from homology"/>
<keyword evidence="7" id="KW-1185">Reference proteome</keyword>
<dbReference type="Pfam" id="PF12796">
    <property type="entry name" value="Ank_2"/>
    <property type="match status" value="1"/>
</dbReference>
<organism evidence="6 7">
    <name type="scientific">Scleropages formosus</name>
    <name type="common">Asian bonytongue</name>
    <name type="synonym">Osteoglossum formosum</name>
    <dbReference type="NCBI Taxonomy" id="113540"/>
    <lineage>
        <taxon>Eukaryota</taxon>
        <taxon>Metazoa</taxon>
        <taxon>Chordata</taxon>
        <taxon>Craniata</taxon>
        <taxon>Vertebrata</taxon>
        <taxon>Euteleostomi</taxon>
        <taxon>Actinopterygii</taxon>
        <taxon>Neopterygii</taxon>
        <taxon>Teleostei</taxon>
        <taxon>Osteoglossocephala</taxon>
        <taxon>Osteoglossomorpha</taxon>
        <taxon>Osteoglossiformes</taxon>
        <taxon>Osteoglossidae</taxon>
        <taxon>Scleropages</taxon>
    </lineage>
</organism>
<comment type="similarity">
    <text evidence="3">Belongs to the SOWAH family.</text>
</comment>
<dbReference type="PANTHER" id="PTHR14491:SF9">
    <property type="entry name" value="ANKYRIN REPEAT DOMAIN-CONTAINING PROTEIN SOWAHB-LIKE"/>
    <property type="match status" value="1"/>
</dbReference>
<accession>A0A8C9SJ00</accession>
<dbReference type="GeneTree" id="ENSGT00950000183003"/>
<dbReference type="SMART" id="SM00248">
    <property type="entry name" value="ANK"/>
    <property type="match status" value="2"/>
</dbReference>
<dbReference type="InterPro" id="IPR002110">
    <property type="entry name" value="Ankyrin_rpt"/>
</dbReference>
<protein>
    <recommendedName>
        <fullName evidence="8">Ankyrin repeat domain-containing protein SOWAHB-like</fullName>
    </recommendedName>
</protein>
<feature type="region of interest" description="Disordered" evidence="5">
    <location>
        <begin position="298"/>
        <end position="318"/>
    </location>
</feature>
<name>A0A8C9SJ00_SCLFO</name>
<dbReference type="OrthoDB" id="539213at2759"/>
<reference evidence="6" key="3">
    <citation type="submission" date="2025-09" db="UniProtKB">
        <authorList>
            <consortium name="Ensembl"/>
        </authorList>
    </citation>
    <scope>IDENTIFICATION</scope>
</reference>
<evidence type="ECO:0000256" key="1">
    <source>
        <dbReference type="ARBA" id="ARBA00022737"/>
    </source>
</evidence>
<evidence type="ECO:0000256" key="3">
    <source>
        <dbReference type="ARBA" id="ARBA00038122"/>
    </source>
</evidence>
<dbReference type="SUPFAM" id="SSF48403">
    <property type="entry name" value="Ankyrin repeat"/>
    <property type="match status" value="1"/>
</dbReference>
<feature type="repeat" description="ANK" evidence="4">
    <location>
        <begin position="206"/>
        <end position="227"/>
    </location>
</feature>
<dbReference type="Ensembl" id="ENSSFOT00015033208.2">
    <property type="protein sequence ID" value="ENSSFOP00015032844.1"/>
    <property type="gene ID" value="ENSSFOG00015020986.2"/>
</dbReference>
<evidence type="ECO:0000313" key="6">
    <source>
        <dbReference type="Ensembl" id="ENSSFOP00015032844.1"/>
    </source>
</evidence>
<evidence type="ECO:0000256" key="5">
    <source>
        <dbReference type="SAM" id="MobiDB-lite"/>
    </source>
</evidence>
<reference evidence="6 7" key="1">
    <citation type="submission" date="2019-04" db="EMBL/GenBank/DDBJ databases">
        <authorList>
            <consortium name="Wellcome Sanger Institute Data Sharing"/>
        </authorList>
    </citation>
    <scope>NUCLEOTIDE SEQUENCE [LARGE SCALE GENOMIC DNA]</scope>
</reference>
<dbReference type="AlphaFoldDB" id="A0A8C9SJ00"/>
<evidence type="ECO:0000256" key="4">
    <source>
        <dbReference type="PROSITE-ProRule" id="PRU00023"/>
    </source>
</evidence>
<keyword evidence="2 4" id="KW-0040">ANK repeat</keyword>
<dbReference type="Gene3D" id="1.25.40.20">
    <property type="entry name" value="Ankyrin repeat-containing domain"/>
    <property type="match status" value="1"/>
</dbReference>
<feature type="region of interest" description="Disordered" evidence="5">
    <location>
        <begin position="51"/>
        <end position="70"/>
    </location>
</feature>
<dbReference type="PROSITE" id="PS50297">
    <property type="entry name" value="ANK_REP_REGION"/>
    <property type="match status" value="2"/>
</dbReference>